<evidence type="ECO:0000313" key="8">
    <source>
        <dbReference type="EMBL" id="JAG67614.1"/>
    </source>
</evidence>
<evidence type="ECO:0000256" key="7">
    <source>
        <dbReference type="SAM" id="Phobius"/>
    </source>
</evidence>
<evidence type="ECO:0000256" key="4">
    <source>
        <dbReference type="ARBA" id="ARBA00022989"/>
    </source>
</evidence>
<proteinExistence type="predicted"/>
<keyword evidence="6" id="KW-0325">Glycoprotein</keyword>
<evidence type="ECO:0000256" key="3">
    <source>
        <dbReference type="ARBA" id="ARBA00022729"/>
    </source>
</evidence>
<feature type="transmembrane region" description="Helical" evidence="7">
    <location>
        <begin position="571"/>
        <end position="593"/>
    </location>
</feature>
<dbReference type="Pfam" id="PF10222">
    <property type="entry name" value="DUF2152"/>
    <property type="match status" value="1"/>
</dbReference>
<sequence length="609" mass="66824">MWLQQRLKGLPGLLSSSWARRLLALLAFLLAASWYLGGAWPGLLLRLRPGGASRGAAGLCLQAETRAWRKGEARLLGEGPGQGPPGLVGNGHLLLDAQANRLWVAPTGGPAWPTDYGPLAQLRGPAGAESEAAASALLPKEGTWRKVRCIQHGISAGSCVTVREELLAHRGRPHLYLQRLTVDNPTDRLVALEVTGPAASSSSSSSSSSFSGRSFATSLEKAGDRQFYLSSGRALQPAGEKLVLVVVAAKKLVSRVQVAPKSRFEETLVSVVLSSEPIEAAQLDETFGRLREAAKREMMEVLPLRTEELVQEHRRAWDELFISGVEMRKITDAHTPSSDTVNLTLYFVLSTTPAPLLDPHHSPEEKEKMEATLNYADHCFSGHATMHAENLWPGQLSTVLQVLQLSNLWKLTLQKRGCKGLVAAGAHGLMQGMVLSFGGLQFTENHLQFQSDPEVLQNSYALRGIHYNKDLINLAVLLDADGKPFLHVSVKFQDKPVKLYACEGGCSNDPVELTSQLHGHTFPVMVTQPITPLLYISTDLVHLQDLRHTLHLKAILAHEEHMAKRYPGLPFLFWFSVASLITLFHLFLFKLIYNEYCGPGAKPLFRSKV</sequence>
<dbReference type="GO" id="GO:0016020">
    <property type="term" value="C:membrane"/>
    <property type="evidence" value="ECO:0007669"/>
    <property type="project" value="UniProtKB-SubCell"/>
</dbReference>
<dbReference type="InterPro" id="IPR018795">
    <property type="entry name" value="K2013-like"/>
</dbReference>
<evidence type="ECO:0008006" key="9">
    <source>
        <dbReference type="Google" id="ProtNLM"/>
    </source>
</evidence>
<dbReference type="EMBL" id="GBSH01001412">
    <property type="protein sequence ID" value="JAG67614.1"/>
    <property type="molecule type" value="Transcribed_RNA"/>
</dbReference>
<dbReference type="PANTHER" id="PTHR31386">
    <property type="entry name" value="UNCHARACTERIZED PROTEIN KIAA2013"/>
    <property type="match status" value="1"/>
</dbReference>
<keyword evidence="5 7" id="KW-0472">Membrane</keyword>
<comment type="subcellular location">
    <subcellularLocation>
        <location evidence="1">Membrane</location>
        <topology evidence="1">Single-pass type I membrane protein</topology>
    </subcellularLocation>
</comment>
<keyword evidence="2 7" id="KW-0812">Transmembrane</keyword>
<dbReference type="AlphaFoldDB" id="A0A0B8RQD9"/>
<dbReference type="PANTHER" id="PTHR31386:SF2">
    <property type="entry name" value="SIMILAR TO RIKEN CDNA 2510039O18"/>
    <property type="match status" value="1"/>
</dbReference>
<evidence type="ECO:0000256" key="6">
    <source>
        <dbReference type="ARBA" id="ARBA00023180"/>
    </source>
</evidence>
<evidence type="ECO:0000256" key="1">
    <source>
        <dbReference type="ARBA" id="ARBA00004479"/>
    </source>
</evidence>
<name>A0A0B8RQD9_9SAUR</name>
<evidence type="ECO:0000256" key="2">
    <source>
        <dbReference type="ARBA" id="ARBA00022692"/>
    </source>
</evidence>
<protein>
    <recommendedName>
        <fullName evidence="9">KIAA2013</fullName>
    </recommendedName>
</protein>
<evidence type="ECO:0000256" key="5">
    <source>
        <dbReference type="ARBA" id="ARBA00023136"/>
    </source>
</evidence>
<keyword evidence="4 7" id="KW-1133">Transmembrane helix</keyword>
<organism evidence="8">
    <name type="scientific">Philothamnus irregularis</name>
    <name type="common">brown tree snake</name>
    <dbReference type="NCBI Taxonomy" id="1899461"/>
    <lineage>
        <taxon>Eukaryota</taxon>
        <taxon>Metazoa</taxon>
        <taxon>Chordata</taxon>
        <taxon>Craniata</taxon>
        <taxon>Vertebrata</taxon>
        <taxon>Euteleostomi</taxon>
        <taxon>Lepidosauria</taxon>
        <taxon>Squamata</taxon>
        <taxon>Bifurcata</taxon>
        <taxon>Unidentata</taxon>
        <taxon>Episquamata</taxon>
        <taxon>Toxicofera</taxon>
        <taxon>Serpentes</taxon>
        <taxon>Colubroidea</taxon>
        <taxon>Colubridae</taxon>
        <taxon>Colubrinae</taxon>
        <taxon>Philothamnus</taxon>
    </lineage>
</organism>
<keyword evidence="3" id="KW-0732">Signal</keyword>
<accession>A0A0B8RQD9</accession>
<reference evidence="8" key="1">
    <citation type="journal article" date="2014" name="BMC Genomics">
        <title>RNA-seq and high-definition mass spectrometry reveal the complex and divergent venoms of two rear-fanged colubrid snakes.</title>
        <authorList>
            <person name="McGivern J.J."/>
            <person name="Wray K.P."/>
            <person name="Margres M.J."/>
            <person name="Couch M.E."/>
            <person name="Mackessy S.P."/>
            <person name="Rokyta D.R."/>
        </authorList>
    </citation>
    <scope>NUCLEOTIDE SEQUENCE</scope>
    <source>
        <tissue evidence="8">Venom gland</tissue>
    </source>
</reference>